<dbReference type="PROSITE" id="PS50082">
    <property type="entry name" value="WD_REPEATS_2"/>
    <property type="match status" value="3"/>
</dbReference>
<gene>
    <name evidence="12" type="primary">LOC113795092</name>
</gene>
<evidence type="ECO:0000256" key="2">
    <source>
        <dbReference type="ARBA" id="ARBA00018260"/>
    </source>
</evidence>
<dbReference type="GO" id="GO:0006364">
    <property type="term" value="P:rRNA processing"/>
    <property type="evidence" value="ECO:0007669"/>
    <property type="project" value="UniProtKB-KW"/>
</dbReference>
<dbReference type="Pfam" id="PF09384">
    <property type="entry name" value="UTP15_C"/>
    <property type="match status" value="1"/>
</dbReference>
<keyword evidence="6" id="KW-0539">Nucleus</keyword>
<dbReference type="FunCoup" id="A0A6P6Y6P4">
    <property type="interactions" value="1076"/>
</dbReference>
<feature type="region of interest" description="Disordered" evidence="9">
    <location>
        <begin position="328"/>
        <end position="363"/>
    </location>
</feature>
<evidence type="ECO:0000259" key="10">
    <source>
        <dbReference type="Pfam" id="PF09384"/>
    </source>
</evidence>
<keyword evidence="5" id="KW-0677">Repeat</keyword>
<dbReference type="PANTHER" id="PTHR19924">
    <property type="entry name" value="UTP15 U3 SMALL NUCLEOLAR RNA-ASSOCIATED PROTEIN 15 FAMILY MEMBER"/>
    <property type="match status" value="1"/>
</dbReference>
<evidence type="ECO:0000313" key="11">
    <source>
        <dbReference type="Proteomes" id="UP000515146"/>
    </source>
</evidence>
<protein>
    <recommendedName>
        <fullName evidence="2">U3 small nucleolar RNA-associated protein 15 homolog</fullName>
    </recommendedName>
</protein>
<dbReference type="PANTHER" id="PTHR19924:SF26">
    <property type="entry name" value="U3 SMALL NUCLEOLAR RNA-ASSOCIATED PROTEIN 15 HOMOLOG"/>
    <property type="match status" value="1"/>
</dbReference>
<dbReference type="KEGG" id="dpte:113795092"/>
<name>A0A6P6Y6P4_DERPT</name>
<evidence type="ECO:0000256" key="3">
    <source>
        <dbReference type="ARBA" id="ARBA00022552"/>
    </source>
</evidence>
<feature type="repeat" description="WD" evidence="8">
    <location>
        <begin position="129"/>
        <end position="169"/>
    </location>
</feature>
<feature type="repeat" description="WD" evidence="8">
    <location>
        <begin position="92"/>
        <end position="118"/>
    </location>
</feature>
<evidence type="ECO:0000256" key="1">
    <source>
        <dbReference type="ARBA" id="ARBA00004604"/>
    </source>
</evidence>
<dbReference type="Pfam" id="PF00400">
    <property type="entry name" value="WD40"/>
    <property type="match status" value="3"/>
</dbReference>
<organism evidence="11 12">
    <name type="scientific">Dermatophagoides pteronyssinus</name>
    <name type="common">European house dust mite</name>
    <dbReference type="NCBI Taxonomy" id="6956"/>
    <lineage>
        <taxon>Eukaryota</taxon>
        <taxon>Metazoa</taxon>
        <taxon>Ecdysozoa</taxon>
        <taxon>Arthropoda</taxon>
        <taxon>Chelicerata</taxon>
        <taxon>Arachnida</taxon>
        <taxon>Acari</taxon>
        <taxon>Acariformes</taxon>
        <taxon>Sarcoptiformes</taxon>
        <taxon>Astigmata</taxon>
        <taxon>Psoroptidia</taxon>
        <taxon>Analgoidea</taxon>
        <taxon>Pyroglyphidae</taxon>
        <taxon>Dermatophagoidinae</taxon>
        <taxon>Dermatophagoides</taxon>
    </lineage>
</organism>
<dbReference type="InParanoid" id="A0A6P6Y6P4"/>
<evidence type="ECO:0000256" key="9">
    <source>
        <dbReference type="SAM" id="MobiDB-lite"/>
    </source>
</evidence>
<dbReference type="GeneID" id="113795092"/>
<comment type="subcellular location">
    <subcellularLocation>
        <location evidence="1">Nucleus</location>
        <location evidence="1">Nucleolus</location>
    </subcellularLocation>
</comment>
<dbReference type="OMA" id="ATYQVVH"/>
<evidence type="ECO:0000256" key="7">
    <source>
        <dbReference type="ARBA" id="ARBA00045437"/>
    </source>
</evidence>
<feature type="repeat" description="WD" evidence="8">
    <location>
        <begin position="175"/>
        <end position="209"/>
    </location>
</feature>
<dbReference type="SMART" id="SM00320">
    <property type="entry name" value="WD40"/>
    <property type="match status" value="6"/>
</dbReference>
<dbReference type="InterPro" id="IPR036322">
    <property type="entry name" value="WD40_repeat_dom_sf"/>
</dbReference>
<dbReference type="InterPro" id="IPR015943">
    <property type="entry name" value="WD40/YVTN_repeat-like_dom_sf"/>
</dbReference>
<feature type="domain" description="U3 small nucleolar RNA-associated protein 15 C-terminal" evidence="10">
    <location>
        <begin position="401"/>
        <end position="534"/>
    </location>
</feature>
<dbReference type="InterPro" id="IPR001680">
    <property type="entry name" value="WD40_rpt"/>
</dbReference>
<dbReference type="AlphaFoldDB" id="A0A6P6Y6P4"/>
<reference evidence="12" key="1">
    <citation type="submission" date="2025-08" db="UniProtKB">
        <authorList>
            <consortium name="RefSeq"/>
        </authorList>
    </citation>
    <scope>IDENTIFICATION</scope>
    <source>
        <strain evidence="12">Airmid</strain>
    </source>
</reference>
<accession>A0A6P6Y6P4</accession>
<dbReference type="SUPFAM" id="SSF50978">
    <property type="entry name" value="WD40 repeat-like"/>
    <property type="match status" value="1"/>
</dbReference>
<evidence type="ECO:0000313" key="12">
    <source>
        <dbReference type="RefSeq" id="XP_027201078.1"/>
    </source>
</evidence>
<dbReference type="OrthoDB" id="431715at2759"/>
<comment type="function">
    <text evidence="7">Ribosome biogenesis factor. Involved in nucleolar processing of pre-18S ribosomal RNA. Required for optimal pre-ribosomal RNA transcription by RNA polymerase I. Part of the small subunit (SSU) processome, first precursor of the small eukaryotic ribosomal subunit. During the assembly of the SSU processome in the nucleolus, many ribosome biogenesis factors, an RNA chaperone and ribosomal proteins associate with the nascent pre-rRNA and work in concert to generate RNA folding, modifications, rearrangements and cleavage as well as targeted degradation of pre-ribosomal RNA by the RNA exosome.</text>
</comment>
<evidence type="ECO:0000256" key="4">
    <source>
        <dbReference type="ARBA" id="ARBA00022574"/>
    </source>
</evidence>
<dbReference type="InterPro" id="IPR018983">
    <property type="entry name" value="U3_snoRNA-assocProt_15_C"/>
</dbReference>
<keyword evidence="11" id="KW-1185">Reference proteome</keyword>
<dbReference type="Proteomes" id="UP000515146">
    <property type="component" value="Unplaced"/>
</dbReference>
<evidence type="ECO:0000256" key="6">
    <source>
        <dbReference type="ARBA" id="ARBA00023242"/>
    </source>
</evidence>
<dbReference type="Gene3D" id="2.130.10.10">
    <property type="entry name" value="YVTN repeat-like/Quinoprotein amine dehydrogenase"/>
    <property type="match status" value="2"/>
</dbReference>
<keyword evidence="3" id="KW-0698">rRNA processing</keyword>
<dbReference type="RefSeq" id="XP_027201078.1">
    <property type="nucleotide sequence ID" value="XM_027345277.1"/>
</dbReference>
<dbReference type="GO" id="GO:0045943">
    <property type="term" value="P:positive regulation of transcription by RNA polymerase I"/>
    <property type="evidence" value="ECO:0007669"/>
    <property type="project" value="TreeGrafter"/>
</dbReference>
<proteinExistence type="predicted"/>
<evidence type="ECO:0000256" key="8">
    <source>
        <dbReference type="PROSITE-ProRule" id="PRU00221"/>
    </source>
</evidence>
<evidence type="ECO:0000256" key="5">
    <source>
        <dbReference type="ARBA" id="ARBA00022737"/>
    </source>
</evidence>
<sequence>MTSFKPTTVSTLPAIIEPLSESAKFWKNNVNPATVYRELNAINCIDINGNNQILTTSSTKLTLYDTELSEKKRTFQSPNHTLLYGGNFRRKNEKLFATGAADGIVRIWESKKSKPLRLLGNNNDNDQSRMKHSAPVHCVDFNGLNQLFSCGDDKQIKLWDFIEEKILFNFNGESSDAHDDYIRASCLIDVGQLYCTGSYDHTVKIWDYRQPQQSCYQYNHKQPIESITNRDLLIISASDTTIQVFDVVAGKTLRTLDNVHHKTITCIHNYGTNLLTASIDGHLKIFDFNFNVIASFNYTPSQLLSCYYNGSYLAVGTNNGILSINKISPQSKKSRSKQGGGKIPQKPDNDSGQDNNDDDGDEEMADEFLFNNIPKKKSSIKLDKKNMFIVPSNVITNNIHNNYSRQEKQETLLRKFQYSAALNRVLRIYRQNDPDKVVNFMQELIRRSGIKSALAGRNIRDLKRIIRFIIQNITDIRFTRILLDVSLILVNIYLEDIRKIPKKRILFKELNQCINNEIRNLEKMSEISGQLQFLINSQIK</sequence>
<dbReference type="GO" id="GO:0005730">
    <property type="term" value="C:nucleolus"/>
    <property type="evidence" value="ECO:0007669"/>
    <property type="project" value="UniProtKB-SubCell"/>
</dbReference>
<keyword evidence="4 8" id="KW-0853">WD repeat</keyword>